<dbReference type="STRING" id="38772.ENSGAGP00000012793"/>
<proteinExistence type="inferred from homology"/>
<reference evidence="3" key="2">
    <citation type="submission" date="2025-08" db="UniProtKB">
        <authorList>
            <consortium name="Ensembl"/>
        </authorList>
    </citation>
    <scope>IDENTIFICATION</scope>
</reference>
<organism evidence="3 4">
    <name type="scientific">Gopherus agassizii</name>
    <name type="common">Agassiz's desert tortoise</name>
    <dbReference type="NCBI Taxonomy" id="38772"/>
    <lineage>
        <taxon>Eukaryota</taxon>
        <taxon>Metazoa</taxon>
        <taxon>Chordata</taxon>
        <taxon>Craniata</taxon>
        <taxon>Vertebrata</taxon>
        <taxon>Euteleostomi</taxon>
        <taxon>Archelosauria</taxon>
        <taxon>Testudinata</taxon>
        <taxon>Testudines</taxon>
        <taxon>Cryptodira</taxon>
        <taxon>Durocryptodira</taxon>
        <taxon>Testudinoidea</taxon>
        <taxon>Testudinidae</taxon>
        <taxon>Gopherus</taxon>
    </lineage>
</organism>
<dbReference type="Gene3D" id="3.40.50.720">
    <property type="entry name" value="NAD(P)-binding Rossmann-like Domain"/>
    <property type="match status" value="1"/>
</dbReference>
<accession>A0A452HDB2</accession>
<dbReference type="InterPro" id="IPR002347">
    <property type="entry name" value="SDR_fam"/>
</dbReference>
<dbReference type="GO" id="GO:0005811">
    <property type="term" value="C:lipid droplet"/>
    <property type="evidence" value="ECO:0007669"/>
    <property type="project" value="TreeGrafter"/>
</dbReference>
<dbReference type="InterPro" id="IPR036291">
    <property type="entry name" value="NAD(P)-bd_dom_sf"/>
</dbReference>
<dbReference type="UniPathway" id="UPA00912"/>
<evidence type="ECO:0000313" key="3">
    <source>
        <dbReference type="Ensembl" id="ENSGAGP00000012793.1"/>
    </source>
</evidence>
<sequence length="161" mass="18002">VLADCHSFAQAFLPKMMEMDHGHIVTIAGSMGLFATACMDYCASKFAAAGFHEALSHQLKAKQINGVKTTLVCPYLLDALPSPLKPDDCVKTAMKGILNNQPIICIPRIMYFAVVLKHLLPWDVPVLVHKFLGIDKCMHPFIRQREAKRHLIYNETKNLSL</sequence>
<dbReference type="InterPro" id="IPR020904">
    <property type="entry name" value="Sc_DH/Rdtase_CS"/>
</dbReference>
<evidence type="ECO:0000313" key="4">
    <source>
        <dbReference type="Proteomes" id="UP000291020"/>
    </source>
</evidence>
<dbReference type="GO" id="GO:0016616">
    <property type="term" value="F:oxidoreductase activity, acting on the CH-OH group of donors, NAD or NADP as acceptor"/>
    <property type="evidence" value="ECO:0007669"/>
    <property type="project" value="TreeGrafter"/>
</dbReference>
<dbReference type="Ensembl" id="ENSGAGT00000014666.1">
    <property type="protein sequence ID" value="ENSGAGP00000012793.1"/>
    <property type="gene ID" value="ENSGAGG00000009822.1"/>
</dbReference>
<dbReference type="SUPFAM" id="SSF51735">
    <property type="entry name" value="NAD(P)-binding Rossmann-fold domains"/>
    <property type="match status" value="1"/>
</dbReference>
<comment type="similarity">
    <text evidence="1">Belongs to the short-chain dehydrogenases/reductases (SDR) family.</text>
</comment>
<dbReference type="GO" id="GO:0042572">
    <property type="term" value="P:retinol metabolic process"/>
    <property type="evidence" value="ECO:0007669"/>
    <property type="project" value="UniProtKB-UniPathway"/>
</dbReference>
<name>A0A452HDB2_9SAUR</name>
<evidence type="ECO:0000256" key="1">
    <source>
        <dbReference type="ARBA" id="ARBA00006484"/>
    </source>
</evidence>
<dbReference type="PANTHER" id="PTHR24322:SF736">
    <property type="entry name" value="RETINOL DEHYDROGENASE 10"/>
    <property type="match status" value="1"/>
</dbReference>
<reference evidence="4" key="1">
    <citation type="journal article" date="2017" name="PLoS ONE">
        <title>The Agassiz's desert tortoise genome provides a resource for the conservation of a threatened species.</title>
        <authorList>
            <person name="Tollis M."/>
            <person name="DeNardo D.F."/>
            <person name="Cornelius J.A."/>
            <person name="Dolby G.A."/>
            <person name="Edwards T."/>
            <person name="Henen B.T."/>
            <person name="Karl A.E."/>
            <person name="Murphy R.W."/>
            <person name="Kusumi K."/>
        </authorList>
    </citation>
    <scope>NUCLEOTIDE SEQUENCE [LARGE SCALE GENOMIC DNA]</scope>
</reference>
<protein>
    <submittedName>
        <fullName evidence="3">Uncharacterized protein</fullName>
    </submittedName>
</protein>
<keyword evidence="4" id="KW-1185">Reference proteome</keyword>
<dbReference type="PROSITE" id="PS00061">
    <property type="entry name" value="ADH_SHORT"/>
    <property type="match status" value="1"/>
</dbReference>
<evidence type="ECO:0000256" key="2">
    <source>
        <dbReference type="ARBA" id="ARBA00023002"/>
    </source>
</evidence>
<dbReference type="Proteomes" id="UP000291020">
    <property type="component" value="Unassembled WGS sequence"/>
</dbReference>
<dbReference type="PANTHER" id="PTHR24322">
    <property type="entry name" value="PKSB"/>
    <property type="match status" value="1"/>
</dbReference>
<keyword evidence="2" id="KW-0560">Oxidoreductase</keyword>
<dbReference type="Pfam" id="PF00106">
    <property type="entry name" value="adh_short"/>
    <property type="match status" value="1"/>
</dbReference>
<reference evidence="3" key="3">
    <citation type="submission" date="2025-09" db="UniProtKB">
        <authorList>
            <consortium name="Ensembl"/>
        </authorList>
    </citation>
    <scope>IDENTIFICATION</scope>
</reference>
<dbReference type="AlphaFoldDB" id="A0A452HDB2"/>